<dbReference type="PANTHER" id="PTHR13683">
    <property type="entry name" value="ASPARTYL PROTEASES"/>
    <property type="match status" value="1"/>
</dbReference>
<dbReference type="Proteomes" id="UP001642487">
    <property type="component" value="Chromosome 9"/>
</dbReference>
<gene>
    <name evidence="4" type="ORF">CITCOLO1_LOCUS22481</name>
</gene>
<keyword evidence="2" id="KW-0732">Signal</keyword>
<feature type="chain" id="PRO_5046533101" description="Peptidase A1 domain-containing protein" evidence="2">
    <location>
        <begin position="26"/>
        <end position="487"/>
    </location>
</feature>
<organism evidence="4 5">
    <name type="scientific">Citrullus colocynthis</name>
    <name type="common">colocynth</name>
    <dbReference type="NCBI Taxonomy" id="252529"/>
    <lineage>
        <taxon>Eukaryota</taxon>
        <taxon>Viridiplantae</taxon>
        <taxon>Streptophyta</taxon>
        <taxon>Embryophyta</taxon>
        <taxon>Tracheophyta</taxon>
        <taxon>Spermatophyta</taxon>
        <taxon>Magnoliopsida</taxon>
        <taxon>eudicotyledons</taxon>
        <taxon>Gunneridae</taxon>
        <taxon>Pentapetalae</taxon>
        <taxon>rosids</taxon>
        <taxon>fabids</taxon>
        <taxon>Cucurbitales</taxon>
        <taxon>Cucurbitaceae</taxon>
        <taxon>Benincaseae</taxon>
        <taxon>Citrullus</taxon>
    </lineage>
</organism>
<evidence type="ECO:0000313" key="4">
    <source>
        <dbReference type="EMBL" id="CAK9329999.1"/>
    </source>
</evidence>
<dbReference type="Pfam" id="PF14541">
    <property type="entry name" value="TAXi_C"/>
    <property type="match status" value="1"/>
</dbReference>
<dbReference type="InterPro" id="IPR032861">
    <property type="entry name" value="TAXi_N"/>
</dbReference>
<dbReference type="SUPFAM" id="SSF50630">
    <property type="entry name" value="Acid proteases"/>
    <property type="match status" value="1"/>
</dbReference>
<dbReference type="Gene3D" id="2.40.70.10">
    <property type="entry name" value="Acid Proteases"/>
    <property type="match status" value="2"/>
</dbReference>
<feature type="signal peptide" evidence="2">
    <location>
        <begin position="1"/>
        <end position="25"/>
    </location>
</feature>
<comment type="similarity">
    <text evidence="1">Belongs to the peptidase A1 family.</text>
</comment>
<dbReference type="InterPro" id="IPR001461">
    <property type="entry name" value="Aspartic_peptidase_A1"/>
</dbReference>
<proteinExistence type="inferred from homology"/>
<protein>
    <recommendedName>
        <fullName evidence="3">Peptidase A1 domain-containing protein</fullName>
    </recommendedName>
</protein>
<dbReference type="InterPro" id="IPR033121">
    <property type="entry name" value="PEPTIDASE_A1"/>
</dbReference>
<evidence type="ECO:0000259" key="3">
    <source>
        <dbReference type="PROSITE" id="PS51767"/>
    </source>
</evidence>
<sequence length="487" mass="52558">MNTPLFSAFLFLTILTFLQFPSILSRKLTQSPYSTTIFDVSASTNQVQNALSIKPKSLQTHSHHPNSSLSLPLHPRLTLHNPSYKDYDTLVKARLARDASRVQSLNRNLELSLNQGQILGERINGSKSGDSITAPVVSGQSQGSGFEYFARIGIGQPARLFYLVPDTGSDVTWLQCQPCATQNACYKQIDPIFDPKSSSSYSPMSCNSQQCQLLDIARCSSNVCLYQVKYGDGSFTTGELATETLSFGNSNSIPNLPIGCGHDNEGLFVGAAGLIGLGGGAISLSSQLKASSFSYCLVDQDSDSSSTLEFNSDRPSDSVTSPLVKNDRFHSYRYVKVDGMSVGGNPLPISSTRFEIDESGLGGIIVDSGTIITRLPSDVYESLREAFVKLTSNLPRAPGIPVFDTCYDFSGQSNVEVPTIAFVLPGGNSLRLPAKNYLIPVDTAGTYCLAFIKTTSSLSIIGSFQQQGMRVFYDLANSLVGFSTNKC</sequence>
<dbReference type="InterPro" id="IPR032799">
    <property type="entry name" value="TAXi_C"/>
</dbReference>
<feature type="domain" description="Peptidase A1" evidence="3">
    <location>
        <begin position="148"/>
        <end position="483"/>
    </location>
</feature>
<evidence type="ECO:0000256" key="1">
    <source>
        <dbReference type="ARBA" id="ARBA00007447"/>
    </source>
</evidence>
<dbReference type="PROSITE" id="PS51767">
    <property type="entry name" value="PEPTIDASE_A1"/>
    <property type="match status" value="1"/>
</dbReference>
<dbReference type="PANTHER" id="PTHR13683:SF274">
    <property type="entry name" value="PROTEIN ASPARTIC PROTEASE IN GUARD CELL 1"/>
    <property type="match status" value="1"/>
</dbReference>
<name>A0ABP0ZB53_9ROSI</name>
<dbReference type="EMBL" id="OZ021743">
    <property type="protein sequence ID" value="CAK9329999.1"/>
    <property type="molecule type" value="Genomic_DNA"/>
</dbReference>
<evidence type="ECO:0000256" key="2">
    <source>
        <dbReference type="SAM" id="SignalP"/>
    </source>
</evidence>
<accession>A0ABP0ZB53</accession>
<keyword evidence="5" id="KW-1185">Reference proteome</keyword>
<evidence type="ECO:0000313" key="5">
    <source>
        <dbReference type="Proteomes" id="UP001642487"/>
    </source>
</evidence>
<dbReference type="Pfam" id="PF14543">
    <property type="entry name" value="TAXi_N"/>
    <property type="match status" value="1"/>
</dbReference>
<reference evidence="4 5" key="1">
    <citation type="submission" date="2024-03" db="EMBL/GenBank/DDBJ databases">
        <authorList>
            <person name="Gkanogiannis A."/>
            <person name="Becerra Lopez-Lavalle L."/>
        </authorList>
    </citation>
    <scope>NUCLEOTIDE SEQUENCE [LARGE SCALE GENOMIC DNA]</scope>
</reference>
<dbReference type="InterPro" id="IPR021109">
    <property type="entry name" value="Peptidase_aspartic_dom_sf"/>
</dbReference>